<sequence length="12" mass="1467">MCSHFAVWVEEE</sequence>
<organism evidence="1">
    <name type="scientific">Rhizophora mucronata</name>
    <name type="common">Asiatic mangrove</name>
    <dbReference type="NCBI Taxonomy" id="61149"/>
    <lineage>
        <taxon>Eukaryota</taxon>
        <taxon>Viridiplantae</taxon>
        <taxon>Streptophyta</taxon>
        <taxon>Embryophyta</taxon>
        <taxon>Tracheophyta</taxon>
        <taxon>Spermatophyta</taxon>
        <taxon>Magnoliopsida</taxon>
        <taxon>eudicotyledons</taxon>
        <taxon>Gunneridae</taxon>
        <taxon>Pentapetalae</taxon>
        <taxon>rosids</taxon>
        <taxon>fabids</taxon>
        <taxon>Malpighiales</taxon>
        <taxon>Rhizophoraceae</taxon>
        <taxon>Rhizophora</taxon>
    </lineage>
</organism>
<dbReference type="EMBL" id="GGEC01070394">
    <property type="protein sequence ID" value="MBX50878.1"/>
    <property type="molecule type" value="Transcribed_RNA"/>
</dbReference>
<name>A0A2P2P802_RHIMU</name>
<evidence type="ECO:0000313" key="1">
    <source>
        <dbReference type="EMBL" id="MBX50878.1"/>
    </source>
</evidence>
<reference evidence="1" key="1">
    <citation type="submission" date="2018-02" db="EMBL/GenBank/DDBJ databases">
        <title>Rhizophora mucronata_Transcriptome.</title>
        <authorList>
            <person name="Meera S.P."/>
            <person name="Sreeshan A."/>
            <person name="Augustine A."/>
        </authorList>
    </citation>
    <scope>NUCLEOTIDE SEQUENCE</scope>
    <source>
        <tissue evidence="1">Leaf</tissue>
    </source>
</reference>
<proteinExistence type="predicted"/>
<protein>
    <submittedName>
        <fullName evidence="1">Uncharacterized protein</fullName>
    </submittedName>
</protein>
<accession>A0A2P2P802</accession>